<dbReference type="PANTHER" id="PTHR40050:SF1">
    <property type="entry name" value="INNER SPORE COAT PROTEIN H"/>
    <property type="match status" value="1"/>
</dbReference>
<dbReference type="EMBL" id="KQ241891">
    <property type="protein sequence ID" value="KNC82795.1"/>
    <property type="molecule type" value="Genomic_DNA"/>
</dbReference>
<dbReference type="Pfam" id="PF08757">
    <property type="entry name" value="CotH"/>
    <property type="match status" value="1"/>
</dbReference>
<keyword evidence="2" id="KW-1185">Reference proteome</keyword>
<evidence type="ECO:0000313" key="2">
    <source>
        <dbReference type="Proteomes" id="UP000054560"/>
    </source>
</evidence>
<dbReference type="AlphaFoldDB" id="A0A0L0G135"/>
<name>A0A0L0G135_9EUKA</name>
<proteinExistence type="predicted"/>
<gene>
    <name evidence="1" type="ORF">SARC_04928</name>
</gene>
<dbReference type="PANTHER" id="PTHR40050">
    <property type="entry name" value="INNER SPORE COAT PROTEIN H"/>
    <property type="match status" value="1"/>
</dbReference>
<dbReference type="Proteomes" id="UP000054560">
    <property type="component" value="Unassembled WGS sequence"/>
</dbReference>
<reference evidence="1 2" key="1">
    <citation type="submission" date="2011-02" db="EMBL/GenBank/DDBJ databases">
        <title>The Genome Sequence of Sphaeroforma arctica JP610.</title>
        <authorList>
            <consortium name="The Broad Institute Genome Sequencing Platform"/>
            <person name="Russ C."/>
            <person name="Cuomo C."/>
            <person name="Young S.K."/>
            <person name="Zeng Q."/>
            <person name="Gargeya S."/>
            <person name="Alvarado L."/>
            <person name="Berlin A."/>
            <person name="Chapman S.B."/>
            <person name="Chen Z."/>
            <person name="Freedman E."/>
            <person name="Gellesch M."/>
            <person name="Goldberg J."/>
            <person name="Griggs A."/>
            <person name="Gujja S."/>
            <person name="Heilman E."/>
            <person name="Heiman D."/>
            <person name="Howarth C."/>
            <person name="Mehta T."/>
            <person name="Neiman D."/>
            <person name="Pearson M."/>
            <person name="Roberts A."/>
            <person name="Saif S."/>
            <person name="Shea T."/>
            <person name="Shenoy N."/>
            <person name="Sisk P."/>
            <person name="Stolte C."/>
            <person name="Sykes S."/>
            <person name="White J."/>
            <person name="Yandava C."/>
            <person name="Burger G."/>
            <person name="Gray M.W."/>
            <person name="Holland P.W.H."/>
            <person name="King N."/>
            <person name="Lang F.B.F."/>
            <person name="Roger A.J."/>
            <person name="Ruiz-Trillo I."/>
            <person name="Haas B."/>
            <person name="Nusbaum C."/>
            <person name="Birren B."/>
        </authorList>
    </citation>
    <scope>NUCLEOTIDE SEQUENCE [LARGE SCALE GENOMIC DNA]</scope>
    <source>
        <strain evidence="1 2">JP610</strain>
    </source>
</reference>
<organism evidence="1 2">
    <name type="scientific">Sphaeroforma arctica JP610</name>
    <dbReference type="NCBI Taxonomy" id="667725"/>
    <lineage>
        <taxon>Eukaryota</taxon>
        <taxon>Ichthyosporea</taxon>
        <taxon>Ichthyophonida</taxon>
        <taxon>Sphaeroforma</taxon>
    </lineage>
</organism>
<protein>
    <submittedName>
        <fullName evidence="1">Uncharacterized protein</fullName>
    </submittedName>
</protein>
<sequence>MVINRTNVLRKVLPTSVLLYCIYEIACHQQAFTNNVEITVLQDFISPRREILSLTRPTEYFEPRYIYSDDLPAASITQLDLTCPNEQNNSQITFSDVLDNINELDDNAAKVICKLVIHDNELGDVYRNVIVSQHGGATRAAKLKSFTLKFVEGEERWRDLEMLVLKKDSSDKSGLRSKILFDAFKEVPSFNSLRTNFMELSVSIERTDGSVKNLDYGIYINFEPVNEGFVNRRNWRGHGKFNLYKLVHWDIEYDPRLLPNTDPEYNDTLFREVMDYEGNDGHNMLVEMMLAINKATDDELPDVLREWFDMDNLCTWVAITFAICGDWDHRGNNMALFTNDKLRKFYFQPWDYDKSLRTSVRHSRMDISMSPLNNHYLFRRILVSMPIEFMALVWDKVQLLTADGAPFSHESLKAKADEYALATAKYSDPNAVDARYVSRVKWQEHEDDFFGLLHNNPPHWNFNNEVPTSVSMNNGGKLRITDDSDIYTIKLKPALSPRGLEVEHQIVLHRDFDPVVTHWYHAPENIIYKSKFVNLGRVVGSIKARFSIGDEILSRCFNKMYSGCWVNIHSRDSEGRLGNYAARPMYLGAHKLHSSREDAINANVNDNTRDEGL</sequence>
<accession>A0A0L0G135</accession>
<evidence type="ECO:0000313" key="1">
    <source>
        <dbReference type="EMBL" id="KNC82795.1"/>
    </source>
</evidence>
<dbReference type="GeneID" id="25905432"/>
<dbReference type="InterPro" id="IPR014867">
    <property type="entry name" value="Spore_coat_CotH_CotH2/3/7"/>
</dbReference>
<dbReference type="RefSeq" id="XP_014156697.1">
    <property type="nucleotide sequence ID" value="XM_014301222.1"/>
</dbReference>